<proteinExistence type="predicted"/>
<name>A0AAD4XXG9_9MAGN</name>
<protein>
    <submittedName>
        <fullName evidence="2">Uncharacterized protein</fullName>
    </submittedName>
</protein>
<evidence type="ECO:0000256" key="1">
    <source>
        <dbReference type="SAM" id="MobiDB-lite"/>
    </source>
</evidence>
<feature type="non-terminal residue" evidence="2">
    <location>
        <position position="1"/>
    </location>
</feature>
<evidence type="ECO:0000313" key="2">
    <source>
        <dbReference type="EMBL" id="KAI3955747.1"/>
    </source>
</evidence>
<dbReference type="AlphaFoldDB" id="A0AAD4XXG9"/>
<accession>A0AAD4XXG9</accession>
<organism evidence="2 3">
    <name type="scientific">Papaver atlanticum</name>
    <dbReference type="NCBI Taxonomy" id="357466"/>
    <lineage>
        <taxon>Eukaryota</taxon>
        <taxon>Viridiplantae</taxon>
        <taxon>Streptophyta</taxon>
        <taxon>Embryophyta</taxon>
        <taxon>Tracheophyta</taxon>
        <taxon>Spermatophyta</taxon>
        <taxon>Magnoliopsida</taxon>
        <taxon>Ranunculales</taxon>
        <taxon>Papaveraceae</taxon>
        <taxon>Papaveroideae</taxon>
        <taxon>Papaver</taxon>
    </lineage>
</organism>
<comment type="caution">
    <text evidence="2">The sequence shown here is derived from an EMBL/GenBank/DDBJ whole genome shotgun (WGS) entry which is preliminary data.</text>
</comment>
<reference evidence="2" key="1">
    <citation type="submission" date="2022-04" db="EMBL/GenBank/DDBJ databases">
        <title>A functionally conserved STORR gene fusion in Papaver species that diverged 16.8 million years ago.</title>
        <authorList>
            <person name="Catania T."/>
        </authorList>
    </citation>
    <scope>NUCLEOTIDE SEQUENCE</scope>
    <source>
        <strain evidence="2">S-188037</strain>
    </source>
</reference>
<gene>
    <name evidence="2" type="ORF">MKW98_006107</name>
</gene>
<dbReference type="EMBL" id="JAJJMB010001716">
    <property type="protein sequence ID" value="KAI3955747.1"/>
    <property type="molecule type" value="Genomic_DNA"/>
</dbReference>
<evidence type="ECO:0000313" key="3">
    <source>
        <dbReference type="Proteomes" id="UP001202328"/>
    </source>
</evidence>
<feature type="compositionally biased region" description="Polar residues" evidence="1">
    <location>
        <begin position="13"/>
        <end position="30"/>
    </location>
</feature>
<dbReference type="Proteomes" id="UP001202328">
    <property type="component" value="Unassembled WGS sequence"/>
</dbReference>
<keyword evidence="3" id="KW-1185">Reference proteome</keyword>
<feature type="region of interest" description="Disordered" evidence="1">
    <location>
        <begin position="1"/>
        <end position="30"/>
    </location>
</feature>
<sequence length="57" mass="6589">YESQSGFVPDYFINSSTGETRSSNLENTQSPSKYEIQLEFKEYMMQDCVADVHKSEL</sequence>